<accession>A0A417YT25</accession>
<feature type="binding site" evidence="12">
    <location>
        <position position="123"/>
    </location>
    <ligand>
        <name>[4Fe-4S] cluster</name>
        <dbReference type="ChEBI" id="CHEBI:49883"/>
    </ligand>
</feature>
<dbReference type="NCBIfam" id="TIGR00434">
    <property type="entry name" value="cysH"/>
    <property type="match status" value="1"/>
</dbReference>
<feature type="active site" description="Nucleophile; cysteine thiosulfonate intermediate" evidence="12">
    <location>
        <position position="231"/>
    </location>
</feature>
<dbReference type="InterPro" id="IPR011798">
    <property type="entry name" value="APS_reductase"/>
</dbReference>
<feature type="binding site" evidence="12">
    <location>
        <position position="205"/>
    </location>
    <ligand>
        <name>[4Fe-4S] cluster</name>
        <dbReference type="ChEBI" id="CHEBI:49883"/>
    </ligand>
</feature>
<dbReference type="GO" id="GO:0043866">
    <property type="term" value="F:adenylyl-sulfate reductase (thioredoxin) activity"/>
    <property type="evidence" value="ECO:0007669"/>
    <property type="project" value="UniProtKB-EC"/>
</dbReference>
<dbReference type="AlphaFoldDB" id="A0A417YT25"/>
<comment type="caution">
    <text evidence="14">The sequence shown here is derived from an EMBL/GenBank/DDBJ whole genome shotgun (WGS) entry which is preliminary data.</text>
</comment>
<protein>
    <recommendedName>
        <fullName evidence="9 12">Adenosine 5'-phosphosulfate reductase</fullName>
        <shortName evidence="12">APS reductase</shortName>
        <ecNumber evidence="8 12">1.8.4.10</ecNumber>
    </recommendedName>
    <alternativeName>
        <fullName evidence="11 12">5'-adenylylsulfate reductase</fullName>
    </alternativeName>
    <alternativeName>
        <fullName evidence="10 12">Thioredoxin-dependent 5'-adenylylsulfate reductase</fullName>
    </alternativeName>
</protein>
<dbReference type="GO" id="GO:0019379">
    <property type="term" value="P:sulfate assimilation, phosphoadenylyl sulfate reduction by phosphoadenylyl-sulfate reductase (thioredoxin)"/>
    <property type="evidence" value="ECO:0007669"/>
    <property type="project" value="UniProtKB-UniRule"/>
</dbReference>
<dbReference type="GO" id="GO:0004604">
    <property type="term" value="F:phosphoadenylyl-sulfate reductase (thioredoxin) activity"/>
    <property type="evidence" value="ECO:0007669"/>
    <property type="project" value="UniProtKB-UniRule"/>
</dbReference>
<dbReference type="InterPro" id="IPR014729">
    <property type="entry name" value="Rossmann-like_a/b/a_fold"/>
</dbReference>
<evidence type="ECO:0000256" key="6">
    <source>
        <dbReference type="ARBA" id="ARBA00024298"/>
    </source>
</evidence>
<keyword evidence="12" id="KW-0479">Metal-binding</keyword>
<dbReference type="EC" id="1.8.4.10" evidence="8 12"/>
<gene>
    <name evidence="12" type="primary">cysH</name>
    <name evidence="14" type="ORF">D1B31_13390</name>
</gene>
<comment type="catalytic activity">
    <reaction evidence="12">
        <text>[thioredoxin]-disulfide + sulfite + AMP + 2 H(+) = adenosine 5'-phosphosulfate + [thioredoxin]-dithiol</text>
        <dbReference type="Rhea" id="RHEA:21976"/>
        <dbReference type="Rhea" id="RHEA-COMP:10698"/>
        <dbReference type="Rhea" id="RHEA-COMP:10700"/>
        <dbReference type="ChEBI" id="CHEBI:15378"/>
        <dbReference type="ChEBI" id="CHEBI:17359"/>
        <dbReference type="ChEBI" id="CHEBI:29950"/>
        <dbReference type="ChEBI" id="CHEBI:50058"/>
        <dbReference type="ChEBI" id="CHEBI:58243"/>
        <dbReference type="ChEBI" id="CHEBI:456215"/>
        <dbReference type="EC" id="1.8.4.10"/>
    </reaction>
</comment>
<dbReference type="FunFam" id="3.40.50.620:FF:000095">
    <property type="entry name" value="Phosphoadenosine phosphosulfate reductase"/>
    <property type="match status" value="1"/>
</dbReference>
<feature type="binding site" evidence="12">
    <location>
        <position position="208"/>
    </location>
    <ligand>
        <name>[4Fe-4S] cluster</name>
        <dbReference type="ChEBI" id="CHEBI:49883"/>
    </ligand>
</feature>
<dbReference type="PANTHER" id="PTHR46509:SF1">
    <property type="entry name" value="PHOSPHOADENOSINE PHOSPHOSULFATE REDUCTASE"/>
    <property type="match status" value="1"/>
</dbReference>
<comment type="pathway">
    <text evidence="7 12">Sulfur metabolism; hydrogen sulfide biosynthesis; sulfite from sulfate.</text>
</comment>
<feature type="binding site" evidence="12">
    <location>
        <position position="122"/>
    </location>
    <ligand>
        <name>[4Fe-4S] cluster</name>
        <dbReference type="ChEBI" id="CHEBI:49883"/>
    </ligand>
</feature>
<keyword evidence="2 12" id="KW-0963">Cytoplasm</keyword>
<dbReference type="GO" id="GO:0019344">
    <property type="term" value="P:cysteine biosynthetic process"/>
    <property type="evidence" value="ECO:0007669"/>
    <property type="project" value="InterPro"/>
</dbReference>
<keyword evidence="4 12" id="KW-0408">Iron</keyword>
<dbReference type="GO" id="GO:0070814">
    <property type="term" value="P:hydrogen sulfide biosynthetic process"/>
    <property type="evidence" value="ECO:0007669"/>
    <property type="project" value="UniProtKB-UniRule"/>
</dbReference>
<dbReference type="CDD" id="cd23945">
    <property type="entry name" value="PAPS_reductase"/>
    <property type="match status" value="1"/>
</dbReference>
<dbReference type="InterPro" id="IPR004511">
    <property type="entry name" value="PAPS/APS_Rdtase"/>
</dbReference>
<proteinExistence type="inferred from homology"/>
<keyword evidence="15" id="KW-1185">Reference proteome</keyword>
<evidence type="ECO:0000256" key="8">
    <source>
        <dbReference type="ARBA" id="ARBA00024386"/>
    </source>
</evidence>
<dbReference type="Gene3D" id="3.40.50.620">
    <property type="entry name" value="HUPs"/>
    <property type="match status" value="1"/>
</dbReference>
<evidence type="ECO:0000313" key="15">
    <source>
        <dbReference type="Proteomes" id="UP000284416"/>
    </source>
</evidence>
<dbReference type="PANTHER" id="PTHR46509">
    <property type="entry name" value="PHOSPHOADENOSINE PHOSPHOSULFATE REDUCTASE"/>
    <property type="match status" value="1"/>
</dbReference>
<comment type="function">
    <text evidence="6 12">Catalyzes the formation of sulfite from adenosine 5'-phosphosulfate (APS) using thioredoxin as an electron donor.</text>
</comment>
<dbReference type="Pfam" id="PF01507">
    <property type="entry name" value="PAPS_reduct"/>
    <property type="match status" value="1"/>
</dbReference>
<evidence type="ECO:0000256" key="11">
    <source>
        <dbReference type="ARBA" id="ARBA00032041"/>
    </source>
</evidence>
<keyword evidence="5 12" id="KW-0411">Iron-sulfur</keyword>
<reference evidence="14 15" key="1">
    <citation type="journal article" date="2017" name="Int. J. Syst. Evol. Microbiol.">
        <title>Bacillus notoginsengisoli sp. nov., a novel bacterium isolated from the rhizosphere of Panax notoginseng.</title>
        <authorList>
            <person name="Zhang M.Y."/>
            <person name="Cheng J."/>
            <person name="Cai Y."/>
            <person name="Zhang T.Y."/>
            <person name="Wu Y.Y."/>
            <person name="Manikprabhu D."/>
            <person name="Li W.J."/>
            <person name="Zhang Y.X."/>
        </authorList>
    </citation>
    <scope>NUCLEOTIDE SEQUENCE [LARGE SCALE GENOMIC DNA]</scope>
    <source>
        <strain evidence="14 15">JCM 30743</strain>
    </source>
</reference>
<keyword evidence="3 12" id="KW-0560">Oxidoreductase</keyword>
<comment type="subcellular location">
    <subcellularLocation>
        <location evidence="12">Cytoplasm</location>
    </subcellularLocation>
</comment>
<evidence type="ECO:0000256" key="5">
    <source>
        <dbReference type="ARBA" id="ARBA00023014"/>
    </source>
</evidence>
<evidence type="ECO:0000259" key="13">
    <source>
        <dbReference type="Pfam" id="PF01507"/>
    </source>
</evidence>
<dbReference type="HAMAP" id="MF_00063">
    <property type="entry name" value="CysH"/>
    <property type="match status" value="1"/>
</dbReference>
<dbReference type="GO" id="GO:0051539">
    <property type="term" value="F:4 iron, 4 sulfur cluster binding"/>
    <property type="evidence" value="ECO:0007669"/>
    <property type="project" value="UniProtKB-UniRule"/>
</dbReference>
<feature type="domain" description="Phosphoadenosine phosphosulphate reductase" evidence="13">
    <location>
        <begin position="40"/>
        <end position="211"/>
    </location>
</feature>
<dbReference type="SUPFAM" id="SSF52402">
    <property type="entry name" value="Adenine nucleotide alpha hydrolases-like"/>
    <property type="match status" value="1"/>
</dbReference>
<sequence>MGNVLIYETWEEEKANVLLEKQFEPIDVLKWAYREYGNEVVYACSFGAEGMVMLDLISKINKTANVLFLDTGLHFAETHELIEKVRERYPALHVKMVKPVLSLEKQEELHGQELWSCNPNLCCRIRKVEPLAKELGLLKAWISGLRREQSETRKHVQFINKDENFKNIKICPLIHWKWDDIWEYIRLNNLPYNPLHDQNYPSIGCRPCTRPVAEGADFRAGRWANTGKTECGIHQAERGR</sequence>
<dbReference type="RefSeq" id="WP_118921497.1">
    <property type="nucleotide sequence ID" value="NZ_QWEG01000008.1"/>
</dbReference>
<dbReference type="PIRSF" id="PIRSF000857">
    <property type="entry name" value="PAPS_reductase"/>
    <property type="match status" value="1"/>
</dbReference>
<evidence type="ECO:0000256" key="2">
    <source>
        <dbReference type="ARBA" id="ARBA00022490"/>
    </source>
</evidence>
<dbReference type="NCBIfam" id="NF002537">
    <property type="entry name" value="PRK02090.1"/>
    <property type="match status" value="1"/>
</dbReference>
<comment type="cofactor">
    <cofactor evidence="12">
        <name>[4Fe-4S] cluster</name>
        <dbReference type="ChEBI" id="CHEBI:49883"/>
    </cofactor>
    <text evidence="12">Binds 1 [4Fe-4S] cluster per subunit.</text>
</comment>
<dbReference type="NCBIfam" id="TIGR02055">
    <property type="entry name" value="APS_reductase"/>
    <property type="match status" value="1"/>
</dbReference>
<dbReference type="GO" id="GO:0046872">
    <property type="term" value="F:metal ion binding"/>
    <property type="evidence" value="ECO:0007669"/>
    <property type="project" value="UniProtKB-KW"/>
</dbReference>
<name>A0A417YT25_9BACI</name>
<dbReference type="EMBL" id="QWEG01000008">
    <property type="protein sequence ID" value="RHW39129.1"/>
    <property type="molecule type" value="Genomic_DNA"/>
</dbReference>
<evidence type="ECO:0000256" key="1">
    <source>
        <dbReference type="ARBA" id="ARBA00009732"/>
    </source>
</evidence>
<dbReference type="GO" id="GO:0005737">
    <property type="term" value="C:cytoplasm"/>
    <property type="evidence" value="ECO:0007669"/>
    <property type="project" value="UniProtKB-SubCell"/>
</dbReference>
<evidence type="ECO:0000256" key="4">
    <source>
        <dbReference type="ARBA" id="ARBA00023004"/>
    </source>
</evidence>
<evidence type="ECO:0000256" key="3">
    <source>
        <dbReference type="ARBA" id="ARBA00023002"/>
    </source>
</evidence>
<dbReference type="Proteomes" id="UP000284416">
    <property type="component" value="Unassembled WGS sequence"/>
</dbReference>
<evidence type="ECO:0000256" key="7">
    <source>
        <dbReference type="ARBA" id="ARBA00024327"/>
    </source>
</evidence>
<evidence type="ECO:0000256" key="10">
    <source>
        <dbReference type="ARBA" id="ARBA00030894"/>
    </source>
</evidence>
<evidence type="ECO:0000313" key="14">
    <source>
        <dbReference type="EMBL" id="RHW39129.1"/>
    </source>
</evidence>
<organism evidence="14 15">
    <name type="scientific">Neobacillus notoginsengisoli</name>
    <dbReference type="NCBI Taxonomy" id="1578198"/>
    <lineage>
        <taxon>Bacteria</taxon>
        <taxon>Bacillati</taxon>
        <taxon>Bacillota</taxon>
        <taxon>Bacilli</taxon>
        <taxon>Bacillales</taxon>
        <taxon>Bacillaceae</taxon>
        <taxon>Neobacillus</taxon>
    </lineage>
</organism>
<dbReference type="InterPro" id="IPR002500">
    <property type="entry name" value="PAPS_reduct_dom"/>
</dbReference>
<evidence type="ECO:0000256" key="12">
    <source>
        <dbReference type="HAMAP-Rule" id="MF_00063"/>
    </source>
</evidence>
<evidence type="ECO:0000256" key="9">
    <source>
        <dbReference type="ARBA" id="ARBA00029514"/>
    </source>
</evidence>
<comment type="similarity">
    <text evidence="1 12">Belongs to the PAPS reductase family. CysH subfamily.</text>
</comment>
<dbReference type="OrthoDB" id="9772604at2"/>